<dbReference type="InterPro" id="IPR050879">
    <property type="entry name" value="Acyltransferase_3"/>
</dbReference>
<feature type="domain" description="SGNH" evidence="4">
    <location>
        <begin position="440"/>
        <end position="668"/>
    </location>
</feature>
<dbReference type="AlphaFoldDB" id="C3X2Y4"/>
<comment type="caution">
    <text evidence="5">The sequence shown here is derived from an EMBL/GenBank/DDBJ whole genome shotgun (WGS) entry which is preliminary data.</text>
</comment>
<feature type="domain" description="Acyltransferase 3" evidence="3">
    <location>
        <begin position="28"/>
        <end position="371"/>
    </location>
</feature>
<keyword evidence="2" id="KW-0812">Transmembrane</keyword>
<dbReference type="InterPro" id="IPR043968">
    <property type="entry name" value="SGNH"/>
</dbReference>
<feature type="transmembrane region" description="Helical" evidence="2">
    <location>
        <begin position="125"/>
        <end position="144"/>
    </location>
</feature>
<feature type="transmembrane region" description="Helical" evidence="2">
    <location>
        <begin position="54"/>
        <end position="74"/>
    </location>
</feature>
<proteinExistence type="predicted"/>
<evidence type="ECO:0000256" key="1">
    <source>
        <dbReference type="SAM" id="MobiDB-lite"/>
    </source>
</evidence>
<dbReference type="Pfam" id="PF19040">
    <property type="entry name" value="SGNH"/>
    <property type="match status" value="1"/>
</dbReference>
<accession>C3X2Y4</accession>
<protein>
    <recommendedName>
        <fullName evidence="7">Acyltransferase</fullName>
    </recommendedName>
</protein>
<gene>
    <name evidence="5" type="ORF">OFAG_00723</name>
</gene>
<feature type="transmembrane region" description="Helical" evidence="2">
    <location>
        <begin position="389"/>
        <end position="406"/>
    </location>
</feature>
<dbReference type="GO" id="GO:0016747">
    <property type="term" value="F:acyltransferase activity, transferring groups other than amino-acyl groups"/>
    <property type="evidence" value="ECO:0007669"/>
    <property type="project" value="InterPro"/>
</dbReference>
<evidence type="ECO:0000256" key="2">
    <source>
        <dbReference type="SAM" id="Phobius"/>
    </source>
</evidence>
<keyword evidence="6" id="KW-1185">Reference proteome</keyword>
<keyword evidence="2" id="KW-1133">Transmembrane helix</keyword>
<dbReference type="GO" id="GO:0016020">
    <property type="term" value="C:membrane"/>
    <property type="evidence" value="ECO:0007669"/>
    <property type="project" value="TreeGrafter"/>
</dbReference>
<dbReference type="RefSeq" id="WP_020995149.1">
    <property type="nucleotide sequence ID" value="NZ_KI392031.1"/>
</dbReference>
<feature type="transmembrane region" description="Helical" evidence="2">
    <location>
        <begin position="324"/>
        <end position="346"/>
    </location>
</feature>
<sequence>MPSARSSLPPPPPPSEKTQNKSLVYRPDIDGLRALAVFAVFLFHAFPKYLRGGFVGVDVFFVISGFLISSIIFSQLENGSFSFWNFYSRRIRRIYPVLIAVLIASLVFGWFFLLADEFMQLGKHVAAGAGFVSNFVLWFESGYFDNAANTKPLLHLWSLGIEEQFYIVWPFLLWLAWKKRFNLFTVSFLIALVSFILNLHWYKSKPVVDFFSPQTRFWELLCGAMLAWANLHFRETLLPLKERLNVFFQRIVFFGTEKPDSALLSHVLSFLGMLFLVVAVLVTKEKGFPGKWALLPVFATVLLIAAGSNGWFNRKVLSNRVLVWFGMISYPLYLWHWPVLCFARIFLGREPSYLMRAVAFPVCIILAWLTTKLIENPLRFGKYGTFKTIGLFVAMTCVGLIGFTVYKKEGMCKRYSTVVQTLLKIQTKGYKTNEVYLYGCNQAGSQKPDYRTCTLQGKHAEKPTIAIWGDSHASAITYGFREHFRNQYNIWLRETPTCPPVFGTENKEIRLTCQNNNDFIIHEIEINKPKIVVLHAAWHARQIYRDSYKNLDNTITKLRKIGINNILVIGPVPSWDKKLPSLLISEFEKTQKIPARLIPRDYSTYQKIDKEMAKLSHQWNVKYMSPAHFLCNDKGCLTMEDEIPDKVITYDNDHLTGQGSKYLVSLFKDDPFFGINKP</sequence>
<dbReference type="PANTHER" id="PTHR23028:SF53">
    <property type="entry name" value="ACYL_TRANSF_3 DOMAIN-CONTAINING PROTEIN"/>
    <property type="match status" value="1"/>
</dbReference>
<keyword evidence="2" id="KW-0472">Membrane</keyword>
<name>C3X2Y4_9BURK</name>
<dbReference type="Proteomes" id="UP000003973">
    <property type="component" value="Unassembled WGS sequence"/>
</dbReference>
<feature type="transmembrane region" description="Helical" evidence="2">
    <location>
        <begin position="156"/>
        <end position="176"/>
    </location>
</feature>
<feature type="transmembrane region" description="Helical" evidence="2">
    <location>
        <begin position="294"/>
        <end position="312"/>
    </location>
</feature>
<dbReference type="SUPFAM" id="SSF52266">
    <property type="entry name" value="SGNH hydrolase"/>
    <property type="match status" value="1"/>
</dbReference>
<feature type="transmembrane region" description="Helical" evidence="2">
    <location>
        <begin position="183"/>
        <end position="202"/>
    </location>
</feature>
<evidence type="ECO:0000313" key="5">
    <source>
        <dbReference type="EMBL" id="EEO27570.2"/>
    </source>
</evidence>
<dbReference type="PANTHER" id="PTHR23028">
    <property type="entry name" value="ACETYLTRANSFERASE"/>
    <property type="match status" value="1"/>
</dbReference>
<dbReference type="InterPro" id="IPR002656">
    <property type="entry name" value="Acyl_transf_3_dom"/>
</dbReference>
<dbReference type="GO" id="GO:0009103">
    <property type="term" value="P:lipopolysaccharide biosynthetic process"/>
    <property type="evidence" value="ECO:0007669"/>
    <property type="project" value="TreeGrafter"/>
</dbReference>
<dbReference type="eggNOG" id="COG1835">
    <property type="taxonomic scope" value="Bacteria"/>
</dbReference>
<reference evidence="5" key="1">
    <citation type="submission" date="2011-10" db="EMBL/GenBank/DDBJ databases">
        <title>The Genome Sequence of Oxalobacter formigenes HOxBLS.</title>
        <authorList>
            <consortium name="The Broad Institute Genome Sequencing Platform"/>
            <person name="Earl A."/>
            <person name="Ward D."/>
            <person name="Feldgarden M."/>
            <person name="Gevers D."/>
            <person name="Allison M.J."/>
            <person name="Humphrey S."/>
            <person name="Young S.K."/>
            <person name="Zeng Q."/>
            <person name="Gargeya S."/>
            <person name="Fitzgerald M."/>
            <person name="Haas B."/>
            <person name="Abouelleil A."/>
            <person name="Alvarado L."/>
            <person name="Arachchi H.M."/>
            <person name="Berlin A."/>
            <person name="Brown A."/>
            <person name="Chapman S.B."/>
            <person name="Chen Z."/>
            <person name="Dunbar C."/>
            <person name="Freedman E."/>
            <person name="Gearin G."/>
            <person name="Goldberg J."/>
            <person name="Griggs A."/>
            <person name="Gujja S."/>
            <person name="Heiman D."/>
            <person name="Howarth C."/>
            <person name="Larson L."/>
            <person name="Lui A."/>
            <person name="MacDonald P.J.P."/>
            <person name="Montmayeur A."/>
            <person name="Murphy C."/>
            <person name="Neiman D."/>
            <person name="Pearson M."/>
            <person name="Priest M."/>
            <person name="Roberts A."/>
            <person name="Saif S."/>
            <person name="Shea T."/>
            <person name="Shenoy N."/>
            <person name="Sisk P."/>
            <person name="Stolte C."/>
            <person name="Sykes S."/>
            <person name="Wortman J."/>
            <person name="Nusbaum C."/>
            <person name="Birren B."/>
        </authorList>
    </citation>
    <scope>NUCLEOTIDE SEQUENCE [LARGE SCALE GENOMIC DNA]</scope>
    <source>
        <strain evidence="5">HOxBLS</strain>
    </source>
</reference>
<feature type="transmembrane region" description="Helical" evidence="2">
    <location>
        <begin position="94"/>
        <end position="113"/>
    </location>
</feature>
<feature type="transmembrane region" description="Helical" evidence="2">
    <location>
        <begin position="353"/>
        <end position="369"/>
    </location>
</feature>
<dbReference type="EMBL" id="ACDP02000023">
    <property type="protein sequence ID" value="EEO27570.2"/>
    <property type="molecule type" value="Genomic_DNA"/>
</dbReference>
<feature type="transmembrane region" description="Helical" evidence="2">
    <location>
        <begin position="263"/>
        <end position="282"/>
    </location>
</feature>
<dbReference type="Pfam" id="PF01757">
    <property type="entry name" value="Acyl_transf_3"/>
    <property type="match status" value="1"/>
</dbReference>
<feature type="region of interest" description="Disordered" evidence="1">
    <location>
        <begin position="1"/>
        <end position="20"/>
    </location>
</feature>
<evidence type="ECO:0008006" key="7">
    <source>
        <dbReference type="Google" id="ProtNLM"/>
    </source>
</evidence>
<evidence type="ECO:0000259" key="3">
    <source>
        <dbReference type="Pfam" id="PF01757"/>
    </source>
</evidence>
<dbReference type="HOGENOM" id="CLU_005679_10_4_4"/>
<feature type="transmembrane region" description="Helical" evidence="2">
    <location>
        <begin position="31"/>
        <end position="47"/>
    </location>
</feature>
<evidence type="ECO:0000259" key="4">
    <source>
        <dbReference type="Pfam" id="PF19040"/>
    </source>
</evidence>
<evidence type="ECO:0000313" key="6">
    <source>
        <dbReference type="Proteomes" id="UP000003973"/>
    </source>
</evidence>
<organism evidence="5 6">
    <name type="scientific">Oxalobacter paraformigenes</name>
    <dbReference type="NCBI Taxonomy" id="556268"/>
    <lineage>
        <taxon>Bacteria</taxon>
        <taxon>Pseudomonadati</taxon>
        <taxon>Pseudomonadota</taxon>
        <taxon>Betaproteobacteria</taxon>
        <taxon>Burkholderiales</taxon>
        <taxon>Oxalobacteraceae</taxon>
        <taxon>Oxalobacter</taxon>
    </lineage>
</organism>